<dbReference type="AlphaFoldDB" id="A0A0C7N1C9"/>
<evidence type="ECO:0000256" key="4">
    <source>
        <dbReference type="ARBA" id="ARBA00022664"/>
    </source>
</evidence>
<dbReference type="HOGENOM" id="CLU_081028_0_0_1"/>
<evidence type="ECO:0000259" key="9">
    <source>
        <dbReference type="Pfam" id="PF02840"/>
    </source>
</evidence>
<dbReference type="STRING" id="1245769.A0A0C7N1C9"/>
<evidence type="ECO:0000256" key="2">
    <source>
        <dbReference type="ARBA" id="ARBA00008137"/>
    </source>
</evidence>
<evidence type="ECO:0000256" key="1">
    <source>
        <dbReference type="ARBA" id="ARBA00004123"/>
    </source>
</evidence>
<dbReference type="GeneID" id="34685206"/>
<dbReference type="GO" id="GO:0071021">
    <property type="term" value="C:U2-type post-spliceosomal complex"/>
    <property type="evidence" value="ECO:0007669"/>
    <property type="project" value="EnsemblFungi"/>
</dbReference>
<reference evidence="10 11" key="1">
    <citation type="submission" date="2014-12" db="EMBL/GenBank/DDBJ databases">
        <authorList>
            <person name="Neuveglise Cecile"/>
        </authorList>
    </citation>
    <scope>NUCLEOTIDE SEQUENCE [LARGE SCALE GENOMIC DNA]</scope>
    <source>
        <strain evidence="10 11">CBS 12615</strain>
    </source>
</reference>
<name>A0A0C7N1C9_9SACH</name>
<organism evidence="10 11">
    <name type="scientific">Lachancea lanzarotensis</name>
    <dbReference type="NCBI Taxonomy" id="1245769"/>
    <lineage>
        <taxon>Eukaryota</taxon>
        <taxon>Fungi</taxon>
        <taxon>Dikarya</taxon>
        <taxon>Ascomycota</taxon>
        <taxon>Saccharomycotina</taxon>
        <taxon>Saccharomycetes</taxon>
        <taxon>Saccharomycetales</taxon>
        <taxon>Saccharomycetaceae</taxon>
        <taxon>Lachancea</taxon>
    </lineage>
</organism>
<proteinExistence type="inferred from homology"/>
<dbReference type="InterPro" id="IPR039979">
    <property type="entry name" value="PRPF18"/>
</dbReference>
<dbReference type="GO" id="GO:0046540">
    <property type="term" value="C:U4/U6 x U5 tri-snRNP complex"/>
    <property type="evidence" value="ECO:0007669"/>
    <property type="project" value="EnsemblFungi"/>
</dbReference>
<keyword evidence="11" id="KW-1185">Reference proteome</keyword>
<comment type="similarity">
    <text evidence="2">Belongs to the PRP18 family.</text>
</comment>
<evidence type="ECO:0000256" key="6">
    <source>
        <dbReference type="ARBA" id="ARBA00023187"/>
    </source>
</evidence>
<feature type="compositionally biased region" description="Polar residues" evidence="8">
    <location>
        <begin position="32"/>
        <end position="42"/>
    </location>
</feature>
<gene>
    <name evidence="10" type="ORF">LALA0_S04e00166g</name>
</gene>
<keyword evidence="6" id="KW-0508">mRNA splicing</keyword>
<keyword evidence="7" id="KW-0539">Nucleus</keyword>
<dbReference type="RefSeq" id="XP_022627998.1">
    <property type="nucleotide sequence ID" value="XM_022772544.1"/>
</dbReference>
<dbReference type="PANTHER" id="PTHR13007:SF19">
    <property type="entry name" value="PRE-MRNA-SPLICING FACTOR 18"/>
    <property type="match status" value="1"/>
</dbReference>
<evidence type="ECO:0000256" key="5">
    <source>
        <dbReference type="ARBA" id="ARBA00022728"/>
    </source>
</evidence>
<dbReference type="Proteomes" id="UP000054304">
    <property type="component" value="Unassembled WGS sequence"/>
</dbReference>
<comment type="subcellular location">
    <subcellularLocation>
        <location evidence="1">Nucleus</location>
    </subcellularLocation>
</comment>
<accession>A0A0C7N1C9</accession>
<evidence type="ECO:0000313" key="10">
    <source>
        <dbReference type="EMBL" id="CEP61766.1"/>
    </source>
</evidence>
<feature type="compositionally biased region" description="Basic and acidic residues" evidence="8">
    <location>
        <begin position="43"/>
        <end position="56"/>
    </location>
</feature>
<evidence type="ECO:0000313" key="11">
    <source>
        <dbReference type="Proteomes" id="UP000054304"/>
    </source>
</evidence>
<dbReference type="Pfam" id="PF02840">
    <property type="entry name" value="Prp18"/>
    <property type="match status" value="1"/>
</dbReference>
<dbReference type="GO" id="GO:0071028">
    <property type="term" value="P:nuclear mRNA surveillance"/>
    <property type="evidence" value="ECO:0007669"/>
    <property type="project" value="EnsemblFungi"/>
</dbReference>
<dbReference type="GO" id="GO:0000386">
    <property type="term" value="F:second spliceosomal transesterification activity"/>
    <property type="evidence" value="ECO:0007669"/>
    <property type="project" value="EnsemblFungi"/>
</dbReference>
<sequence length="251" mass="27898">MDLSSLLKVEIAKKQKELEKPLLATPDLPETTAGQDTANATSVDKEAAEEPEKVVESTEELSELVLERLQTRPERVKHVCEQDKHADVAIAVAAIGDTDPALAANLARRCNLYIHQLVQEWQDTDYKPELLVETKKALYPLLVQLRKQTLAAELVTSVATILYHIQHAQFAQATQSYLKLSIGNVAWPIGVTSVGIHARSAHERIQGRDKIANVMLDETTRLWITSVKRLVSFAAVSAADGRRKKSQLHQE</sequence>
<evidence type="ECO:0000256" key="8">
    <source>
        <dbReference type="SAM" id="MobiDB-lite"/>
    </source>
</evidence>
<dbReference type="GO" id="GO:0005682">
    <property type="term" value="C:U5 snRNP"/>
    <property type="evidence" value="ECO:0007669"/>
    <property type="project" value="EnsemblFungi"/>
</dbReference>
<dbReference type="SUPFAM" id="SSF47938">
    <property type="entry name" value="Functional domain of the splicing factor Prp18"/>
    <property type="match status" value="1"/>
</dbReference>
<dbReference type="OrthoDB" id="10261918at2759"/>
<feature type="region of interest" description="Disordered" evidence="8">
    <location>
        <begin position="18"/>
        <end position="56"/>
    </location>
</feature>
<dbReference type="InterPro" id="IPR004098">
    <property type="entry name" value="Prp18"/>
</dbReference>
<dbReference type="EMBL" id="LN736363">
    <property type="protein sequence ID" value="CEP61766.1"/>
    <property type="molecule type" value="Genomic_DNA"/>
</dbReference>
<feature type="domain" description="Prp18" evidence="9">
    <location>
        <begin position="125"/>
        <end position="235"/>
    </location>
</feature>
<keyword evidence="5" id="KW-0747">Spliceosome</keyword>
<keyword evidence="4" id="KW-0507">mRNA processing</keyword>
<dbReference type="GO" id="GO:0000350">
    <property type="term" value="P:generation of catalytic spliceosome for second transesterification step"/>
    <property type="evidence" value="ECO:0007669"/>
    <property type="project" value="EnsemblFungi"/>
</dbReference>
<evidence type="ECO:0000256" key="3">
    <source>
        <dbReference type="ARBA" id="ARBA00018242"/>
    </source>
</evidence>
<dbReference type="Gene3D" id="1.20.940.10">
    <property type="entry name" value="Functional domain of the splicing factor Prp18"/>
    <property type="match status" value="1"/>
</dbReference>
<protein>
    <recommendedName>
        <fullName evidence="3">Pre-mRNA-splicing factor 18</fullName>
    </recommendedName>
</protein>
<dbReference type="PANTHER" id="PTHR13007">
    <property type="entry name" value="PRE-MRNA SPLICING FACTOR-RELATED"/>
    <property type="match status" value="1"/>
</dbReference>
<evidence type="ECO:0000256" key="7">
    <source>
        <dbReference type="ARBA" id="ARBA00023242"/>
    </source>
</evidence>